<reference evidence="2 3" key="1">
    <citation type="submission" date="2023-06" db="EMBL/GenBank/DDBJ databases">
        <title>Altererythrobacter rubellus NBRC 112769 genome.</title>
        <authorList>
            <person name="Zhang K."/>
        </authorList>
    </citation>
    <scope>NUCLEOTIDE SEQUENCE [LARGE SCALE GENOMIC DNA]</scope>
    <source>
        <strain evidence="2 3">NBRC 112769</strain>
    </source>
</reference>
<keyword evidence="1" id="KW-0812">Transmembrane</keyword>
<evidence type="ECO:0000313" key="3">
    <source>
        <dbReference type="Proteomes" id="UP001231445"/>
    </source>
</evidence>
<sequence length="52" mass="5437">MGILKSDISRNFGIGFIVGAFMVGAMSVQTWDTQIASPAMATTADAEASITR</sequence>
<dbReference type="AlphaFoldDB" id="A0A9Y2B830"/>
<accession>A0A9Y2B830</accession>
<dbReference type="EMBL" id="CP127221">
    <property type="protein sequence ID" value="WIW95775.1"/>
    <property type="molecule type" value="Genomic_DNA"/>
</dbReference>
<evidence type="ECO:0000256" key="1">
    <source>
        <dbReference type="SAM" id="Phobius"/>
    </source>
</evidence>
<feature type="transmembrane region" description="Helical" evidence="1">
    <location>
        <begin position="12"/>
        <end position="31"/>
    </location>
</feature>
<keyword evidence="1" id="KW-0472">Membrane</keyword>
<name>A0A9Y2B830_9SPHN</name>
<gene>
    <name evidence="2" type="ORF">QQX03_01340</name>
</gene>
<keyword evidence="1" id="KW-1133">Transmembrane helix</keyword>
<dbReference type="KEGG" id="arue:QQX03_01340"/>
<protein>
    <submittedName>
        <fullName evidence="2">Uncharacterized protein</fullName>
    </submittedName>
</protein>
<proteinExistence type="predicted"/>
<keyword evidence="3" id="KW-1185">Reference proteome</keyword>
<organism evidence="2 3">
    <name type="scientific">Altererythrobacter rubellus</name>
    <dbReference type="NCBI Taxonomy" id="2173831"/>
    <lineage>
        <taxon>Bacteria</taxon>
        <taxon>Pseudomonadati</taxon>
        <taxon>Pseudomonadota</taxon>
        <taxon>Alphaproteobacteria</taxon>
        <taxon>Sphingomonadales</taxon>
        <taxon>Erythrobacteraceae</taxon>
        <taxon>Altererythrobacter</taxon>
    </lineage>
</organism>
<evidence type="ECO:0000313" key="2">
    <source>
        <dbReference type="EMBL" id="WIW95775.1"/>
    </source>
</evidence>
<dbReference type="RefSeq" id="WP_285976088.1">
    <property type="nucleotide sequence ID" value="NZ_CP127221.1"/>
</dbReference>
<dbReference type="Proteomes" id="UP001231445">
    <property type="component" value="Chromosome"/>
</dbReference>